<accession>A0A1I7WE28</accession>
<keyword evidence="1" id="KW-1185">Reference proteome</keyword>
<name>A0A1I7WE28_HETBA</name>
<dbReference type="AlphaFoldDB" id="A0A1I7WE28"/>
<evidence type="ECO:0000313" key="2">
    <source>
        <dbReference type="WBParaSite" id="Hba_03165"/>
    </source>
</evidence>
<proteinExistence type="predicted"/>
<dbReference type="Proteomes" id="UP000095283">
    <property type="component" value="Unplaced"/>
</dbReference>
<protein>
    <submittedName>
        <fullName evidence="2">Transposase</fullName>
    </submittedName>
</protein>
<dbReference type="WBParaSite" id="Hba_03165">
    <property type="protein sequence ID" value="Hba_03165"/>
    <property type="gene ID" value="Hba_03165"/>
</dbReference>
<sequence>MIVEKFASAQQKAIEEDQLHQAQMSAVANSYLLRRFPTRRKVRCDRQITEAIA</sequence>
<evidence type="ECO:0000313" key="1">
    <source>
        <dbReference type="Proteomes" id="UP000095283"/>
    </source>
</evidence>
<organism evidence="1 2">
    <name type="scientific">Heterorhabditis bacteriophora</name>
    <name type="common">Entomopathogenic nematode worm</name>
    <dbReference type="NCBI Taxonomy" id="37862"/>
    <lineage>
        <taxon>Eukaryota</taxon>
        <taxon>Metazoa</taxon>
        <taxon>Ecdysozoa</taxon>
        <taxon>Nematoda</taxon>
        <taxon>Chromadorea</taxon>
        <taxon>Rhabditida</taxon>
        <taxon>Rhabditina</taxon>
        <taxon>Rhabditomorpha</taxon>
        <taxon>Strongyloidea</taxon>
        <taxon>Heterorhabditidae</taxon>
        <taxon>Heterorhabditis</taxon>
    </lineage>
</organism>
<reference evidence="2" key="1">
    <citation type="submission" date="2016-11" db="UniProtKB">
        <authorList>
            <consortium name="WormBaseParasite"/>
        </authorList>
    </citation>
    <scope>IDENTIFICATION</scope>
</reference>